<evidence type="ECO:0000313" key="3">
    <source>
        <dbReference type="Proteomes" id="UP001610861"/>
    </source>
</evidence>
<dbReference type="SUPFAM" id="SSF69318">
    <property type="entry name" value="Integrin alpha N-terminal domain"/>
    <property type="match status" value="1"/>
</dbReference>
<accession>A0ABW7Q591</accession>
<dbReference type="Proteomes" id="UP001610861">
    <property type="component" value="Unassembled WGS sequence"/>
</dbReference>
<keyword evidence="3" id="KW-1185">Reference proteome</keyword>
<sequence>MAERIFTADDRGPVSPPAGWEFRSGVFVGSGRADLLGYHPINGSLWVGENSGNAFNFQHWGAVSPPDGWWFDAGDFTTSNRDDVFGYRASDGALWMGKNAGTHFELEQWGSVVPAAGWQFGVGYFTGGAKADLFGYHPGNGSLWVGRNTGSGFSFTQWGTVPTTSVWQFVVGDFTGSGRPDVAGYDSSDGSIWIGENEGGAFVLTQRGALQPTVGWQLCAGYFNGRAKADIFGYHPSNGSMWVGTFDGTRYRFEQWDTAAPAAGWQFVPGQFTEDTWVDLLGYLPATGQLRLSRSTARPLEGYCWPLSAAPGERISFMTSGGGACTSTVRRYTSTSADLDTEDKKELDFQSPVQPTPPEPWHTGCGWSETFKLDVPASWKSGIYAAACVDEEGRSADITFVVKAKQSQRSKVALLANTNTWLAYDGWGGQSKYSGLARISLMRPMVNAAPTTPSAFDWHLTRGELWIQGWLESEGYKPDMYTDLDFHENGCDAGQYSILLCGTHPEYWTPEMYDNLVAYLDAGGSFAYLGGNGLFEACVYDPLAREMRYREGVEGGSRVPALFRVRQPLRPERSVIGVATERCAVVGSPYEVVDAGHFLFDGIGISNGDRFGQEGLNTGFGNGKASAWEVDTASGIGAVSIPYDCAMEPPAVIPPSDLPGGLAIIASGVFDGVGPGGDITYYDHPGGGFVFSVGSLTFGGSLVVDPIIQQLMHNVMGKAGVVPA</sequence>
<dbReference type="InterPro" id="IPR028994">
    <property type="entry name" value="Integrin_alpha_N"/>
</dbReference>
<evidence type="ECO:0000313" key="2">
    <source>
        <dbReference type="EMBL" id="MFH8250017.1"/>
    </source>
</evidence>
<evidence type="ECO:0000259" key="1">
    <source>
        <dbReference type="Pfam" id="PF20254"/>
    </source>
</evidence>
<dbReference type="InterPro" id="IPR046540">
    <property type="entry name" value="DMFA2_C"/>
</dbReference>
<dbReference type="EMBL" id="JBIQWL010000002">
    <property type="protein sequence ID" value="MFH8250017.1"/>
    <property type="molecule type" value="Genomic_DNA"/>
</dbReference>
<dbReference type="Pfam" id="PF20254">
    <property type="entry name" value="DMFA2_C"/>
    <property type="match status" value="1"/>
</dbReference>
<gene>
    <name evidence="2" type="ORF">ACH3VR_06600</name>
</gene>
<comment type="caution">
    <text evidence="2">The sequence shown here is derived from an EMBL/GenBank/DDBJ whole genome shotgun (WGS) entry which is preliminary data.</text>
</comment>
<reference evidence="2 3" key="1">
    <citation type="submission" date="2024-09" db="EMBL/GenBank/DDBJ databases">
        <authorList>
            <person name="Pan X."/>
        </authorList>
    </citation>
    <scope>NUCLEOTIDE SEQUENCE [LARGE SCALE GENOMIC DNA]</scope>
    <source>
        <strain evidence="2 3">B2969</strain>
    </source>
</reference>
<dbReference type="RefSeq" id="WP_396639963.1">
    <property type="nucleotide sequence ID" value="NZ_JBIQWL010000002.1"/>
</dbReference>
<name>A0ABW7Q591_9MICO</name>
<protein>
    <submittedName>
        <fullName evidence="2">N,N-dimethylformamidase beta subunit family domain-containing protein</fullName>
    </submittedName>
</protein>
<proteinExistence type="predicted"/>
<feature type="domain" description="N,N-dimethylformamidase beta subunit-like C-terminal" evidence="1">
    <location>
        <begin position="348"/>
        <end position="703"/>
    </location>
</feature>
<organism evidence="2 3">
    <name type="scientific">Microbacterium alkaliflavum</name>
    <dbReference type="NCBI Taxonomy" id="3248839"/>
    <lineage>
        <taxon>Bacteria</taxon>
        <taxon>Bacillati</taxon>
        <taxon>Actinomycetota</taxon>
        <taxon>Actinomycetes</taxon>
        <taxon>Micrococcales</taxon>
        <taxon>Microbacteriaceae</taxon>
        <taxon>Microbacterium</taxon>
    </lineage>
</organism>